<dbReference type="InterPro" id="IPR002164">
    <property type="entry name" value="NAP_family"/>
</dbReference>
<dbReference type="OMA" id="AAECKQN"/>
<dbReference type="Gene3D" id="3.30.1120.90">
    <property type="entry name" value="Nucleosome assembly protein"/>
    <property type="match status" value="1"/>
</dbReference>
<evidence type="ECO:0000256" key="3">
    <source>
        <dbReference type="SAM" id="MobiDB-lite"/>
    </source>
</evidence>
<organism evidence="4 5">
    <name type="scientific">Cryptosporidium muris (strain RN66)</name>
    <dbReference type="NCBI Taxonomy" id="441375"/>
    <lineage>
        <taxon>Eukaryota</taxon>
        <taxon>Sar</taxon>
        <taxon>Alveolata</taxon>
        <taxon>Apicomplexa</taxon>
        <taxon>Conoidasida</taxon>
        <taxon>Coccidia</taxon>
        <taxon>Eucoccidiorida</taxon>
        <taxon>Eimeriorina</taxon>
        <taxon>Cryptosporidiidae</taxon>
        <taxon>Cryptosporidium</taxon>
    </lineage>
</organism>
<evidence type="ECO:0000256" key="2">
    <source>
        <dbReference type="RuleBase" id="RU003876"/>
    </source>
</evidence>
<dbReference type="AlphaFoldDB" id="B6AEJ5"/>
<dbReference type="OrthoDB" id="27325at2759"/>
<dbReference type="SUPFAM" id="SSF143113">
    <property type="entry name" value="NAP-like"/>
    <property type="match status" value="1"/>
</dbReference>
<dbReference type="GO" id="GO:0006334">
    <property type="term" value="P:nucleosome assembly"/>
    <property type="evidence" value="ECO:0007669"/>
    <property type="project" value="InterPro"/>
</dbReference>
<accession>B6AEJ5</accession>
<evidence type="ECO:0000256" key="1">
    <source>
        <dbReference type="ARBA" id="ARBA00009947"/>
    </source>
</evidence>
<dbReference type="GO" id="GO:0005634">
    <property type="term" value="C:nucleus"/>
    <property type="evidence" value="ECO:0007669"/>
    <property type="project" value="InterPro"/>
</dbReference>
<sequence length="327" mass="38087">MNAHGNDILEELDELEVHLTNEGRISLGKLRSLQDEFRLVEQEHMAEMRKLRAKYEIQYNMIYERRKQVLVQGDAEEGGTPGLPQFWVIAMKNSRMLGSAIELYDIPILSYLVDITYEWTDELQAGFTLNFTFKPNSYFEGTSISKTYVMVQLDEDEPLLSNTTVSPILWKQGKDPTQEVVTRRQRHKQTKEIRMITETITRESFFNFFKPLDVPTDDKLEKMDRYDVMELEAAIETDYEMGVFIRDKLIPYAVHWFTGEAIDEDDEADEDDEGDILNIDDDDNDDDDDDDDDDNNNDDNGGKHKAKFRKSNHKHLSTKTGEECKNQ</sequence>
<dbReference type="RefSeq" id="XP_002140961.1">
    <property type="nucleotide sequence ID" value="XM_002140925.1"/>
</dbReference>
<dbReference type="Gene3D" id="1.20.5.1500">
    <property type="match status" value="1"/>
</dbReference>
<dbReference type="Pfam" id="PF00956">
    <property type="entry name" value="NAP"/>
    <property type="match status" value="1"/>
</dbReference>
<feature type="compositionally biased region" description="Acidic residues" evidence="3">
    <location>
        <begin position="261"/>
        <end position="297"/>
    </location>
</feature>
<evidence type="ECO:0000313" key="5">
    <source>
        <dbReference type="Proteomes" id="UP000001460"/>
    </source>
</evidence>
<keyword evidence="5" id="KW-1185">Reference proteome</keyword>
<dbReference type="Proteomes" id="UP000001460">
    <property type="component" value="Unassembled WGS sequence"/>
</dbReference>
<dbReference type="eggNOG" id="KOG1507">
    <property type="taxonomic scope" value="Eukaryota"/>
</dbReference>
<feature type="compositionally biased region" description="Basic residues" evidence="3">
    <location>
        <begin position="303"/>
        <end position="317"/>
    </location>
</feature>
<proteinExistence type="inferred from homology"/>
<dbReference type="VEuPathDB" id="CryptoDB:CMU_012860"/>
<dbReference type="EMBL" id="DS989730">
    <property type="protein sequence ID" value="EEA06612.1"/>
    <property type="molecule type" value="Genomic_DNA"/>
</dbReference>
<dbReference type="STRING" id="441375.B6AEJ5"/>
<name>B6AEJ5_CRYMR</name>
<dbReference type="InterPro" id="IPR037231">
    <property type="entry name" value="NAP-like_sf"/>
</dbReference>
<dbReference type="PANTHER" id="PTHR11875">
    <property type="entry name" value="TESTIS-SPECIFIC Y-ENCODED PROTEIN"/>
    <property type="match status" value="1"/>
</dbReference>
<evidence type="ECO:0000313" key="4">
    <source>
        <dbReference type="EMBL" id="EEA06612.1"/>
    </source>
</evidence>
<reference evidence="4" key="1">
    <citation type="submission" date="2008-06" db="EMBL/GenBank/DDBJ databases">
        <authorList>
            <person name="Lorenzi H."/>
            <person name="Inman J."/>
            <person name="Miller J."/>
            <person name="Schobel S."/>
            <person name="Amedeo P."/>
            <person name="Caler E.V."/>
            <person name="da Silva J."/>
        </authorList>
    </citation>
    <scope>NUCLEOTIDE SEQUENCE [LARGE SCALE GENOMIC DNA]</scope>
    <source>
        <strain evidence="4">RN66</strain>
    </source>
</reference>
<dbReference type="GeneID" id="6996053"/>
<feature type="region of interest" description="Disordered" evidence="3">
    <location>
        <begin position="261"/>
        <end position="327"/>
    </location>
</feature>
<protein>
    <submittedName>
        <fullName evidence="4">Nucleosome assembly protein, putative</fullName>
    </submittedName>
</protein>
<comment type="similarity">
    <text evidence="1 2">Belongs to the nucleosome assembly protein (NAP) family.</text>
</comment>
<gene>
    <name evidence="4" type="ORF">CMU_012860</name>
</gene>